<evidence type="ECO:0000313" key="2">
    <source>
        <dbReference type="Proteomes" id="UP000028999"/>
    </source>
</evidence>
<evidence type="ECO:0000313" key="1">
    <source>
        <dbReference type="EMBL" id="CDY17539.1"/>
    </source>
</evidence>
<dbReference type="Proteomes" id="UP000028999">
    <property type="component" value="Unassembled WGS sequence"/>
</dbReference>
<gene>
    <name evidence="1" type="primary">BnaC01g26630D</name>
    <name evidence="1" type="ORF">GSBRNA2T00001664001</name>
</gene>
<reference evidence="1 2" key="1">
    <citation type="journal article" date="2014" name="Science">
        <title>Plant genetics. Early allopolyploid evolution in the post-Neolithic Brassica napus oilseed genome.</title>
        <authorList>
            <person name="Chalhoub B."/>
            <person name="Denoeud F."/>
            <person name="Liu S."/>
            <person name="Parkin I.A."/>
            <person name="Tang H."/>
            <person name="Wang X."/>
            <person name="Chiquet J."/>
            <person name="Belcram H."/>
            <person name="Tong C."/>
            <person name="Samans B."/>
            <person name="Correa M."/>
            <person name="Da Silva C."/>
            <person name="Just J."/>
            <person name="Falentin C."/>
            <person name="Koh C.S."/>
            <person name="Le Clainche I."/>
            <person name="Bernard M."/>
            <person name="Bento P."/>
            <person name="Noel B."/>
            <person name="Labadie K."/>
            <person name="Alberti A."/>
            <person name="Charles M."/>
            <person name="Arnaud D."/>
            <person name="Guo H."/>
            <person name="Daviaud C."/>
            <person name="Alamery S."/>
            <person name="Jabbari K."/>
            <person name="Zhao M."/>
            <person name="Edger P.P."/>
            <person name="Chelaifa H."/>
            <person name="Tack D."/>
            <person name="Lassalle G."/>
            <person name="Mestiri I."/>
            <person name="Schnel N."/>
            <person name="Le Paslier M.C."/>
            <person name="Fan G."/>
            <person name="Renault V."/>
            <person name="Bayer P.E."/>
            <person name="Golicz A.A."/>
            <person name="Manoli S."/>
            <person name="Lee T.H."/>
            <person name="Thi V.H."/>
            <person name="Chalabi S."/>
            <person name="Hu Q."/>
            <person name="Fan C."/>
            <person name="Tollenaere R."/>
            <person name="Lu Y."/>
            <person name="Battail C."/>
            <person name="Shen J."/>
            <person name="Sidebottom C.H."/>
            <person name="Wang X."/>
            <person name="Canaguier A."/>
            <person name="Chauveau A."/>
            <person name="Berard A."/>
            <person name="Deniot G."/>
            <person name="Guan M."/>
            <person name="Liu Z."/>
            <person name="Sun F."/>
            <person name="Lim Y.P."/>
            <person name="Lyons E."/>
            <person name="Town C.D."/>
            <person name="Bancroft I."/>
            <person name="Wang X."/>
            <person name="Meng J."/>
            <person name="Ma J."/>
            <person name="Pires J.C."/>
            <person name="King G.J."/>
            <person name="Brunel D."/>
            <person name="Delourme R."/>
            <person name="Renard M."/>
            <person name="Aury J.M."/>
            <person name="Adams K.L."/>
            <person name="Batley J."/>
            <person name="Snowdon R.J."/>
            <person name="Tost J."/>
            <person name="Edwards D."/>
            <person name="Zhou Y."/>
            <person name="Hua W."/>
            <person name="Sharpe A.G."/>
            <person name="Paterson A.H."/>
            <person name="Guan C."/>
            <person name="Wincker P."/>
        </authorList>
    </citation>
    <scope>NUCLEOTIDE SEQUENCE [LARGE SCALE GENOMIC DNA]</scope>
    <source>
        <strain evidence="2">cv. Darmor-bzh</strain>
    </source>
</reference>
<name>A0A078FWR9_BRANA</name>
<dbReference type="Gramene" id="CDY17539">
    <property type="protein sequence ID" value="CDY17539"/>
    <property type="gene ID" value="GSBRNA2T00001664001"/>
</dbReference>
<sequence length="100" mass="11303">MHGLMSYRRFGRAWSLRSDRTLVRARSLPRSLCSDRALARARSLRSDRASTRARSLRSDRAEWAFGCHPPSTLGTWISSEVPMRGMASLDEIGVFGRSFS</sequence>
<proteinExistence type="predicted"/>
<dbReference type="PaxDb" id="3708-A0A078FWR9"/>
<organism evidence="1 2">
    <name type="scientific">Brassica napus</name>
    <name type="common">Rape</name>
    <dbReference type="NCBI Taxonomy" id="3708"/>
    <lineage>
        <taxon>Eukaryota</taxon>
        <taxon>Viridiplantae</taxon>
        <taxon>Streptophyta</taxon>
        <taxon>Embryophyta</taxon>
        <taxon>Tracheophyta</taxon>
        <taxon>Spermatophyta</taxon>
        <taxon>Magnoliopsida</taxon>
        <taxon>eudicotyledons</taxon>
        <taxon>Gunneridae</taxon>
        <taxon>Pentapetalae</taxon>
        <taxon>rosids</taxon>
        <taxon>malvids</taxon>
        <taxon>Brassicales</taxon>
        <taxon>Brassicaceae</taxon>
        <taxon>Brassiceae</taxon>
        <taxon>Brassica</taxon>
    </lineage>
</organism>
<accession>A0A078FWR9</accession>
<keyword evidence="2" id="KW-1185">Reference proteome</keyword>
<dbReference type="AlphaFoldDB" id="A0A078FWR9"/>
<dbReference type="EMBL" id="LK032075">
    <property type="protein sequence ID" value="CDY17539.1"/>
    <property type="molecule type" value="Genomic_DNA"/>
</dbReference>
<protein>
    <submittedName>
        <fullName evidence="1">BnaC01g26630D protein</fullName>
    </submittedName>
</protein>